<feature type="region of interest" description="Disordered" evidence="1">
    <location>
        <begin position="447"/>
        <end position="480"/>
    </location>
</feature>
<evidence type="ECO:0000313" key="4">
    <source>
        <dbReference type="Proteomes" id="UP000316426"/>
    </source>
</evidence>
<dbReference type="EMBL" id="CP036349">
    <property type="protein sequence ID" value="QDV76354.1"/>
    <property type="molecule type" value="Genomic_DNA"/>
</dbReference>
<name>A0A518KEX9_9BACT</name>
<dbReference type="KEGG" id="bmei:Spa11_45840"/>
<protein>
    <submittedName>
        <fullName evidence="3">Uncharacterized protein</fullName>
    </submittedName>
</protein>
<sequence length="640" mass="68001" precursor="true">MTRSTGNLAIAATFALLLAARGALAGGGPENVLVVVNANSAGSKAVANHYVRLRDVPASNVLALDYKGPLEAASGAVFRKQILQPIIDTINERGLALQIDMIAYSTDFPWRVTLKEEYPEDLKLPAVMSKVASLNGATFLYGFALAKSPGITSFDSNWYYATAPGQSRATNQQKCRLLGAAPSRGFRSRYLWNPAGGKEASVKRPDGDDEDAEDQPVRRYLLSTMLGVTTGRGNTVDEVIASLERAVEAEASPPTGTFYFMRNNDIRSQVRHGCYDVAAEQLRRLGAKAVVKVGVRPAGADDVAGLMMGSPHLALDTAAMTIQPGAICEHLTSTGGMLFKQSEQTSIAELIRAGATGTSGTVNEPYGIQVKFPSPMLPIHYRRGCSLAEAFYQSVAAPYQLLILGDPLCQPWAKRPTLEVEGWPEEADEDLLKPGATSTIGFEQLGLTKPAKRAGPAPSAPTAEVPPADTPPAALRIKPRVTPNGAKGTAFWELFVDGRLRMRLPSDTEAAFTTDQLGPGWHDLRCVGINPDAIEAQRRRLGGLEVGSGDGPGGAKTPRVTLKLDAKSSTPLDGEVALAAQAEGAERIVIRHNFREVATIDGDGGDALVPADLLGQGPVRLQAVAEPGGALSEPVWLRVE</sequence>
<organism evidence="3 4">
    <name type="scientific">Botrimarina mediterranea</name>
    <dbReference type="NCBI Taxonomy" id="2528022"/>
    <lineage>
        <taxon>Bacteria</taxon>
        <taxon>Pseudomonadati</taxon>
        <taxon>Planctomycetota</taxon>
        <taxon>Planctomycetia</taxon>
        <taxon>Pirellulales</taxon>
        <taxon>Lacipirellulaceae</taxon>
        <taxon>Botrimarina</taxon>
    </lineage>
</organism>
<feature type="signal peptide" evidence="2">
    <location>
        <begin position="1"/>
        <end position="25"/>
    </location>
</feature>
<dbReference type="RefSeq" id="WP_145116796.1">
    <property type="nucleotide sequence ID" value="NZ_CP036349.1"/>
</dbReference>
<evidence type="ECO:0000313" key="3">
    <source>
        <dbReference type="EMBL" id="QDV76354.1"/>
    </source>
</evidence>
<proteinExistence type="predicted"/>
<dbReference type="Proteomes" id="UP000316426">
    <property type="component" value="Chromosome"/>
</dbReference>
<evidence type="ECO:0000256" key="1">
    <source>
        <dbReference type="SAM" id="MobiDB-lite"/>
    </source>
</evidence>
<feature type="chain" id="PRO_5021784705" evidence="2">
    <location>
        <begin position="26"/>
        <end position="640"/>
    </location>
</feature>
<dbReference type="AlphaFoldDB" id="A0A518KEX9"/>
<gene>
    <name evidence="3" type="ORF">Spa11_45840</name>
</gene>
<keyword evidence="4" id="KW-1185">Reference proteome</keyword>
<keyword evidence="2" id="KW-0732">Signal</keyword>
<accession>A0A518KEX9</accession>
<reference evidence="3 4" key="1">
    <citation type="submission" date="2019-02" db="EMBL/GenBank/DDBJ databases">
        <title>Deep-cultivation of Planctomycetes and their phenomic and genomic characterization uncovers novel biology.</title>
        <authorList>
            <person name="Wiegand S."/>
            <person name="Jogler M."/>
            <person name="Boedeker C."/>
            <person name="Pinto D."/>
            <person name="Vollmers J."/>
            <person name="Rivas-Marin E."/>
            <person name="Kohn T."/>
            <person name="Peeters S.H."/>
            <person name="Heuer A."/>
            <person name="Rast P."/>
            <person name="Oberbeckmann S."/>
            <person name="Bunk B."/>
            <person name="Jeske O."/>
            <person name="Meyerdierks A."/>
            <person name="Storesund J.E."/>
            <person name="Kallscheuer N."/>
            <person name="Luecker S."/>
            <person name="Lage O.M."/>
            <person name="Pohl T."/>
            <person name="Merkel B.J."/>
            <person name="Hornburger P."/>
            <person name="Mueller R.-W."/>
            <person name="Bruemmer F."/>
            <person name="Labrenz M."/>
            <person name="Spormann A.M."/>
            <person name="Op den Camp H."/>
            <person name="Overmann J."/>
            <person name="Amann R."/>
            <person name="Jetten M.S.M."/>
            <person name="Mascher T."/>
            <person name="Medema M.H."/>
            <person name="Devos D.P."/>
            <person name="Kaster A.-K."/>
            <person name="Ovreas L."/>
            <person name="Rohde M."/>
            <person name="Galperin M.Y."/>
            <person name="Jogler C."/>
        </authorList>
    </citation>
    <scope>NUCLEOTIDE SEQUENCE [LARGE SCALE GENOMIC DNA]</scope>
    <source>
        <strain evidence="3 4">Spa11</strain>
    </source>
</reference>
<evidence type="ECO:0000256" key="2">
    <source>
        <dbReference type="SAM" id="SignalP"/>
    </source>
</evidence>